<sequence length="271" mass="28777">MSAKPRTLALAVASTVALLLAPTAAAPATAAPATTVSTIVTPAVQVATAKPTWRLQTKVKTILYSSASGSAKRATIPADYTMKAASTKVKNGRYKVTYKGKSGWVKKSKVSKVSGKTKVGKLSWGASAKKNIKRWCSSVPVTTKKKTTNYAQVSSNGSARIVLSRTAFGKSLDPNHPLAVATQYHECAHVLQYRVYDYDLRAAEKAMKKVYPKAKAHGSSFEHMADCIADAMGAQRTGKLTASSTYVAGYGGGCSKKQMKAAKRILAGKRI</sequence>
<feature type="chain" id="PRO_5040724823" evidence="1">
    <location>
        <begin position="31"/>
        <end position="271"/>
    </location>
</feature>
<proteinExistence type="predicted"/>
<dbReference type="EMBL" id="JAAXOW010000004">
    <property type="protein sequence ID" value="NKX93868.1"/>
    <property type="molecule type" value="Genomic_DNA"/>
</dbReference>
<dbReference type="Proteomes" id="UP000774283">
    <property type="component" value="Unassembled WGS sequence"/>
</dbReference>
<keyword evidence="1" id="KW-0732">Signal</keyword>
<evidence type="ECO:0000313" key="3">
    <source>
        <dbReference type="Proteomes" id="UP000774283"/>
    </source>
</evidence>
<reference evidence="2 3" key="1">
    <citation type="submission" date="2020-04" db="EMBL/GenBank/DDBJ databases">
        <title>MicrobeNet Type strains.</title>
        <authorList>
            <person name="Nicholson A.C."/>
        </authorList>
    </citation>
    <scope>NUCLEOTIDE SEQUENCE [LARGE SCALE GENOMIC DNA]</scope>
    <source>
        <strain evidence="2 3">ATCC BAA-789</strain>
    </source>
</reference>
<dbReference type="AlphaFoldDB" id="A0A9X5FD42"/>
<protein>
    <submittedName>
        <fullName evidence="2">Uncharacterized protein</fullName>
    </submittedName>
</protein>
<feature type="signal peptide" evidence="1">
    <location>
        <begin position="1"/>
        <end position="30"/>
    </location>
</feature>
<name>A0A9X5FD42_9MICO</name>
<evidence type="ECO:0000256" key="1">
    <source>
        <dbReference type="SAM" id="SignalP"/>
    </source>
</evidence>
<evidence type="ECO:0000313" key="2">
    <source>
        <dbReference type="EMBL" id="NKX93868.1"/>
    </source>
</evidence>
<keyword evidence="3" id="KW-1185">Reference proteome</keyword>
<dbReference type="RefSeq" id="WP_168447949.1">
    <property type="nucleotide sequence ID" value="NZ_JAAXOW010000004.1"/>
</dbReference>
<gene>
    <name evidence="2" type="ORF">HF995_11405</name>
</gene>
<organism evidence="2 3">
    <name type="scientific">Sanguibacter hominis ATCC BAA-789</name>
    <dbReference type="NCBI Taxonomy" id="1312740"/>
    <lineage>
        <taxon>Bacteria</taxon>
        <taxon>Bacillati</taxon>
        <taxon>Actinomycetota</taxon>
        <taxon>Actinomycetes</taxon>
        <taxon>Micrococcales</taxon>
        <taxon>Sanguibacteraceae</taxon>
        <taxon>Sanguibacter</taxon>
    </lineage>
</organism>
<accession>A0A9X5FD42</accession>
<comment type="caution">
    <text evidence="2">The sequence shown here is derived from an EMBL/GenBank/DDBJ whole genome shotgun (WGS) entry which is preliminary data.</text>
</comment>